<comment type="similarity">
    <text evidence="1 2">Belongs to the universal stress protein A family.</text>
</comment>
<dbReference type="EMBL" id="CP028519">
    <property type="protein sequence ID" value="AVY95109.1"/>
    <property type="molecule type" value="Genomic_DNA"/>
</dbReference>
<evidence type="ECO:0000256" key="1">
    <source>
        <dbReference type="ARBA" id="ARBA00008791"/>
    </source>
</evidence>
<dbReference type="RefSeq" id="WP_028498752.1">
    <property type="nucleotide sequence ID" value="NZ_CALFSO010000102.1"/>
</dbReference>
<dbReference type="PANTHER" id="PTHR46268:SF6">
    <property type="entry name" value="UNIVERSAL STRESS PROTEIN UP12"/>
    <property type="match status" value="1"/>
</dbReference>
<gene>
    <name evidence="4" type="ORF">DAI18_14465</name>
</gene>
<evidence type="ECO:0000313" key="5">
    <source>
        <dbReference type="Proteomes" id="UP000244173"/>
    </source>
</evidence>
<feature type="domain" description="UspA" evidence="3">
    <location>
        <begin position="1"/>
        <end position="144"/>
    </location>
</feature>
<dbReference type="GO" id="GO:0005737">
    <property type="term" value="C:cytoplasm"/>
    <property type="evidence" value="ECO:0007669"/>
    <property type="project" value="UniProtKB-SubCell"/>
</dbReference>
<dbReference type="AlphaFoldDB" id="A0A2S0PCJ9"/>
<evidence type="ECO:0000313" key="4">
    <source>
        <dbReference type="EMBL" id="AVY95109.1"/>
    </source>
</evidence>
<evidence type="ECO:0000259" key="3">
    <source>
        <dbReference type="Pfam" id="PF00582"/>
    </source>
</evidence>
<evidence type="ECO:0000256" key="2">
    <source>
        <dbReference type="PIRNR" id="PIRNR006276"/>
    </source>
</evidence>
<dbReference type="PRINTS" id="PR01438">
    <property type="entry name" value="UNVRSLSTRESS"/>
</dbReference>
<keyword evidence="2" id="KW-0963">Cytoplasm</keyword>
<dbReference type="CDD" id="cd00293">
    <property type="entry name" value="USP-like"/>
    <property type="match status" value="1"/>
</dbReference>
<comment type="subcellular location">
    <subcellularLocation>
        <location evidence="2">Cytoplasm</location>
    </subcellularLocation>
</comment>
<dbReference type="PANTHER" id="PTHR46268">
    <property type="entry name" value="STRESS RESPONSE PROTEIN NHAX"/>
    <property type="match status" value="1"/>
</dbReference>
<dbReference type="InterPro" id="IPR006015">
    <property type="entry name" value="Universal_stress_UspA"/>
</dbReference>
<keyword evidence="5" id="KW-1185">Reference proteome</keyword>
<dbReference type="Proteomes" id="UP000244173">
    <property type="component" value="Chromosome"/>
</dbReference>
<dbReference type="Gene3D" id="3.40.50.620">
    <property type="entry name" value="HUPs"/>
    <property type="match status" value="1"/>
</dbReference>
<sequence length="146" mass="15340">MYKHILVPVDGSPASSHGLHEAIALAARLGATLKLFHIIDPMIAYAAMSGGAGADLTSELREAGQQIIADAHKLAADHGVTVETAITETAAHSVADLIVEQAKAWPADMIVMGTHGRRGLTRLLMGSDAEMVLRNSPVPVLMVKSE</sequence>
<organism evidence="4 5">
    <name type="scientific">Microvirgula aerodenitrificans</name>
    <dbReference type="NCBI Taxonomy" id="57480"/>
    <lineage>
        <taxon>Bacteria</taxon>
        <taxon>Pseudomonadati</taxon>
        <taxon>Pseudomonadota</taxon>
        <taxon>Betaproteobacteria</taxon>
        <taxon>Neisseriales</taxon>
        <taxon>Aquaspirillaceae</taxon>
        <taxon>Microvirgula</taxon>
    </lineage>
</organism>
<name>A0A2S0PCJ9_9NEIS</name>
<dbReference type="InterPro" id="IPR006016">
    <property type="entry name" value="UspA"/>
</dbReference>
<dbReference type="Pfam" id="PF00582">
    <property type="entry name" value="Usp"/>
    <property type="match status" value="1"/>
</dbReference>
<dbReference type="KEGG" id="maer:DAI18_14465"/>
<dbReference type="STRING" id="1122240.GCA_000620105_01397"/>
<dbReference type="InterPro" id="IPR014729">
    <property type="entry name" value="Rossmann-like_a/b/a_fold"/>
</dbReference>
<accession>A0A2S0PCJ9</accession>
<protein>
    <recommendedName>
        <fullName evidence="2">Universal stress protein</fullName>
    </recommendedName>
</protein>
<proteinExistence type="inferred from homology"/>
<reference evidence="4 5" key="1">
    <citation type="submission" date="2018-04" db="EMBL/GenBank/DDBJ databases">
        <title>Denitrifier Microvirgula.</title>
        <authorList>
            <person name="Anderson E."/>
            <person name="Jang J."/>
            <person name="Ishii S."/>
        </authorList>
    </citation>
    <scope>NUCLEOTIDE SEQUENCE [LARGE SCALE GENOMIC DNA]</scope>
    <source>
        <strain evidence="4 5">BE2.4</strain>
    </source>
</reference>
<dbReference type="PIRSF" id="PIRSF006276">
    <property type="entry name" value="UspA"/>
    <property type="match status" value="1"/>
</dbReference>
<dbReference type="OrthoDB" id="8547832at2"/>
<dbReference type="SUPFAM" id="SSF52402">
    <property type="entry name" value="Adenine nucleotide alpha hydrolases-like"/>
    <property type="match status" value="1"/>
</dbReference>